<evidence type="ECO:0000313" key="3">
    <source>
        <dbReference type="Proteomes" id="UP000321199"/>
    </source>
</evidence>
<keyword evidence="1" id="KW-0472">Membrane</keyword>
<feature type="transmembrane region" description="Helical" evidence="1">
    <location>
        <begin position="15"/>
        <end position="37"/>
    </location>
</feature>
<dbReference type="AlphaFoldDB" id="A0A5B8RWY7"/>
<sequence>MVAAVQSRSRQEAMALVMVLWIVAALSIAVTGIVWLARSEIRQASAMQDSAQGVATGRAAMVEVLQQLLAMKSVRIDRPERRVVHFEDVEFEVLVLPLNGWVDLNRAPLALLAALLEHGAHLNSEAARRLAGDIVARRSMALPQGTPALFDAVEDLMQLPGIDYEAYARLAPLVTVDSGGNGQVNAYAAPPAVLLALTHGNQAAANGFFAVREHGPGDLSGFDTALVTSGGSSALRIIARPVLASASPYTVVCDVVLLGQSTKAAPWNFLQCSYGTTATW</sequence>
<gene>
    <name evidence="2" type="ORF">FOZ74_09445</name>
</gene>
<protein>
    <recommendedName>
        <fullName evidence="4">General secretion pathway protein GspK</fullName>
    </recommendedName>
</protein>
<dbReference type="SUPFAM" id="SSF81585">
    <property type="entry name" value="PsbU/PolX domain-like"/>
    <property type="match status" value="1"/>
</dbReference>
<dbReference type="Proteomes" id="UP000321199">
    <property type="component" value="Chromosome"/>
</dbReference>
<organism evidence="2 3">
    <name type="scientific">Comamonas flocculans</name>
    <dbReference type="NCBI Taxonomy" id="2597701"/>
    <lineage>
        <taxon>Bacteria</taxon>
        <taxon>Pseudomonadati</taxon>
        <taxon>Pseudomonadota</taxon>
        <taxon>Betaproteobacteria</taxon>
        <taxon>Burkholderiales</taxon>
        <taxon>Comamonadaceae</taxon>
        <taxon>Comamonas</taxon>
    </lineage>
</organism>
<evidence type="ECO:0000313" key="2">
    <source>
        <dbReference type="EMBL" id="QEA13234.1"/>
    </source>
</evidence>
<evidence type="ECO:0008006" key="4">
    <source>
        <dbReference type="Google" id="ProtNLM"/>
    </source>
</evidence>
<name>A0A5B8RWY7_9BURK</name>
<dbReference type="EMBL" id="CP042344">
    <property type="protein sequence ID" value="QEA13234.1"/>
    <property type="molecule type" value="Genomic_DNA"/>
</dbReference>
<proteinExistence type="predicted"/>
<reference evidence="2 3" key="1">
    <citation type="submission" date="2019-07" db="EMBL/GenBank/DDBJ databases">
        <title>Complete genome sequence of Comamonas sp. NLF 7-7 isolated from livestock.</title>
        <authorList>
            <person name="Kim D.H."/>
            <person name="Kim J.G."/>
        </authorList>
    </citation>
    <scope>NUCLEOTIDE SEQUENCE [LARGE SCALE GENOMIC DNA]</scope>
    <source>
        <strain evidence="2 3">NLF 7-7</strain>
    </source>
</reference>
<keyword evidence="1" id="KW-0812">Transmembrane</keyword>
<accession>A0A5B8RWY7</accession>
<dbReference type="OrthoDB" id="9180919at2"/>
<evidence type="ECO:0000256" key="1">
    <source>
        <dbReference type="SAM" id="Phobius"/>
    </source>
</evidence>
<keyword evidence="1" id="KW-1133">Transmembrane helix</keyword>
<keyword evidence="3" id="KW-1185">Reference proteome</keyword>
<dbReference type="KEGG" id="cof:FOZ74_09445"/>